<evidence type="ECO:0000313" key="2">
    <source>
        <dbReference type="Proteomes" id="UP000272490"/>
    </source>
</evidence>
<reference evidence="1 2" key="1">
    <citation type="submission" date="2018-11" db="EMBL/GenBank/DDBJ databases">
        <title>Genome sequencing of Lachnoanaerobaculum sp. KCOM 2030 (= ChDC B114).</title>
        <authorList>
            <person name="Kook J.-K."/>
            <person name="Park S.-N."/>
            <person name="Lim Y.K."/>
        </authorList>
    </citation>
    <scope>NUCLEOTIDE SEQUENCE [LARGE SCALE GENOMIC DNA]</scope>
    <source>
        <strain evidence="1 2">KCOM 2030</strain>
    </source>
</reference>
<dbReference type="AlphaFoldDB" id="A0A3P3R2F5"/>
<dbReference type="RefSeq" id="WP_128673195.1">
    <property type="nucleotide sequence ID" value="NZ_RRCO01000001.1"/>
</dbReference>
<comment type="caution">
    <text evidence="1">The sequence shown here is derived from an EMBL/GenBank/DDBJ whole genome shotgun (WGS) entry which is preliminary data.</text>
</comment>
<organism evidence="1 2">
    <name type="scientific">Lachnoanaerobaculum gingivalis</name>
    <dbReference type="NCBI Taxonomy" id="2490855"/>
    <lineage>
        <taxon>Bacteria</taxon>
        <taxon>Bacillati</taxon>
        <taxon>Bacillota</taxon>
        <taxon>Clostridia</taxon>
        <taxon>Lachnospirales</taxon>
        <taxon>Lachnospiraceae</taxon>
        <taxon>Lachnoanaerobaculum</taxon>
    </lineage>
</organism>
<dbReference type="Proteomes" id="UP000272490">
    <property type="component" value="Unassembled WGS sequence"/>
</dbReference>
<keyword evidence="2" id="KW-1185">Reference proteome</keyword>
<sequence length="97" mass="11312">MKILNKIMRIISGAGVILFIGVLLGKIVSRKRQDTSVPLDKDFDFVKIKDGKNILYKADFELVEELEKVKEEIISLWEHIEALSNSEEQREKRAWHM</sequence>
<name>A0A3P3R2F5_9FIRM</name>
<dbReference type="EMBL" id="RRCO01000001">
    <property type="protein sequence ID" value="RRJ26830.1"/>
    <property type="molecule type" value="Genomic_DNA"/>
</dbReference>
<proteinExistence type="predicted"/>
<dbReference type="OrthoDB" id="2054345at2"/>
<evidence type="ECO:0000313" key="1">
    <source>
        <dbReference type="EMBL" id="RRJ26830.1"/>
    </source>
</evidence>
<gene>
    <name evidence="1" type="ORF">EHV10_02105</name>
</gene>
<accession>A0A3P3R2F5</accession>
<protein>
    <submittedName>
        <fullName evidence="1">Uncharacterized protein</fullName>
    </submittedName>
</protein>